<dbReference type="OrthoDB" id="3404853at2"/>
<feature type="region of interest" description="Disordered" evidence="1">
    <location>
        <begin position="70"/>
        <end position="122"/>
    </location>
</feature>
<evidence type="ECO:0000256" key="2">
    <source>
        <dbReference type="SAM" id="Phobius"/>
    </source>
</evidence>
<keyword evidence="2" id="KW-0812">Transmembrane</keyword>
<gene>
    <name evidence="3" type="ORF">GA0074695_1272</name>
</gene>
<keyword evidence="4" id="KW-1185">Reference proteome</keyword>
<reference evidence="4" key="1">
    <citation type="submission" date="2016-06" db="EMBL/GenBank/DDBJ databases">
        <authorList>
            <person name="Varghese N."/>
            <person name="Submissions Spin"/>
        </authorList>
    </citation>
    <scope>NUCLEOTIDE SEQUENCE [LARGE SCALE GENOMIC DNA]</scope>
    <source>
        <strain evidence="4">DSM 43909</strain>
    </source>
</reference>
<protein>
    <recommendedName>
        <fullName evidence="5">PknH-like extracellular domain-containing protein</fullName>
    </recommendedName>
</protein>
<dbReference type="EMBL" id="LT607411">
    <property type="protein sequence ID" value="SCE80725.1"/>
    <property type="molecule type" value="Genomic_DNA"/>
</dbReference>
<sequence>MSRELNHLYQALAADTDRQALPGPDQVRRRADRRARNRATLGVVAAAVLVAGTAAGAQLVLAAGPGRTPVQPAVTPTPGPSTSPSPAAPSPTPSRTTQSPSGTPGGPTASSRPPAATPTSIPDRAFFTLPAANDAGTGSQFVPGPTLPTLCGSTPGESGIVARRARTLAFKLAGTPAENVPDGSYRNSITIYQAGRADDALRELRQAVRDCPRQPLANAPGATVTQRLLAGTRYGDESVLFETRTPYRDVNGNPSGGDEVHLIRAVRIGDVVTVLWEQGWEGTSTNRPQFEADSRRATEAVRRWLG</sequence>
<feature type="compositionally biased region" description="Pro residues" evidence="1">
    <location>
        <begin position="75"/>
        <end position="92"/>
    </location>
</feature>
<name>A0A1C4VAF3_MICVI</name>
<proteinExistence type="predicted"/>
<keyword evidence="2" id="KW-0472">Membrane</keyword>
<dbReference type="AlphaFoldDB" id="A0A1C4VAF3"/>
<dbReference type="Proteomes" id="UP000198242">
    <property type="component" value="Chromosome I"/>
</dbReference>
<feature type="compositionally biased region" description="Low complexity" evidence="1">
    <location>
        <begin position="93"/>
        <end position="120"/>
    </location>
</feature>
<evidence type="ECO:0000313" key="3">
    <source>
        <dbReference type="EMBL" id="SCE80725.1"/>
    </source>
</evidence>
<evidence type="ECO:0000313" key="4">
    <source>
        <dbReference type="Proteomes" id="UP000198242"/>
    </source>
</evidence>
<evidence type="ECO:0008006" key="5">
    <source>
        <dbReference type="Google" id="ProtNLM"/>
    </source>
</evidence>
<feature type="transmembrane region" description="Helical" evidence="2">
    <location>
        <begin position="39"/>
        <end position="61"/>
    </location>
</feature>
<keyword evidence="2" id="KW-1133">Transmembrane helix</keyword>
<accession>A0A1C4VAF3</accession>
<organism evidence="3 4">
    <name type="scientific">Micromonospora viridifaciens</name>
    <dbReference type="NCBI Taxonomy" id="1881"/>
    <lineage>
        <taxon>Bacteria</taxon>
        <taxon>Bacillati</taxon>
        <taxon>Actinomycetota</taxon>
        <taxon>Actinomycetes</taxon>
        <taxon>Micromonosporales</taxon>
        <taxon>Micromonosporaceae</taxon>
        <taxon>Micromonospora</taxon>
    </lineage>
</organism>
<evidence type="ECO:0000256" key="1">
    <source>
        <dbReference type="SAM" id="MobiDB-lite"/>
    </source>
</evidence>
<dbReference type="RefSeq" id="WP_089005388.1">
    <property type="nucleotide sequence ID" value="NZ_LT607411.1"/>
</dbReference>